<gene>
    <name evidence="3" type="ORF">PECAL_3P00970</name>
    <name evidence="4" type="ORF">PECAL_6P20000</name>
</gene>
<dbReference type="PANTHER" id="PTHR34051">
    <property type="entry name" value="PROTEIN LOW PSII ACCUMULATION 3, CHLOROPLASTIC"/>
    <property type="match status" value="1"/>
</dbReference>
<evidence type="ECO:0000313" key="4">
    <source>
        <dbReference type="EMBL" id="CAH0380352.1"/>
    </source>
</evidence>
<dbReference type="AlphaFoldDB" id="A0A8J2T2G8"/>
<accession>A0A8J2T2G8</accession>
<dbReference type="EMBL" id="CAKKNE010000003">
    <property type="protein sequence ID" value="CAH0370224.1"/>
    <property type="molecule type" value="Genomic_DNA"/>
</dbReference>
<evidence type="ECO:0000256" key="1">
    <source>
        <dbReference type="SAM" id="SignalP"/>
    </source>
</evidence>
<dbReference type="EMBL" id="CAKKNE010000006">
    <property type="protein sequence ID" value="CAH0380352.1"/>
    <property type="molecule type" value="Genomic_DNA"/>
</dbReference>
<name>A0A8J2T2G8_9STRA</name>
<reference evidence="4" key="1">
    <citation type="submission" date="2021-11" db="EMBL/GenBank/DDBJ databases">
        <authorList>
            <consortium name="Genoscope - CEA"/>
            <person name="William W."/>
        </authorList>
    </citation>
    <scope>NUCLEOTIDE SEQUENCE</scope>
</reference>
<organism evidence="4 5">
    <name type="scientific">Pelagomonas calceolata</name>
    <dbReference type="NCBI Taxonomy" id="35677"/>
    <lineage>
        <taxon>Eukaryota</taxon>
        <taxon>Sar</taxon>
        <taxon>Stramenopiles</taxon>
        <taxon>Ochrophyta</taxon>
        <taxon>Pelagophyceae</taxon>
        <taxon>Pelagomonadales</taxon>
        <taxon>Pelagomonadaceae</taxon>
        <taxon>Pelagomonas</taxon>
    </lineage>
</organism>
<keyword evidence="1" id="KW-0732">Signal</keyword>
<evidence type="ECO:0000313" key="5">
    <source>
        <dbReference type="Proteomes" id="UP000789595"/>
    </source>
</evidence>
<protein>
    <recommendedName>
        <fullName evidence="2">DUF1995 domain-containing protein</fullName>
    </recommendedName>
</protein>
<dbReference type="Proteomes" id="UP000789595">
    <property type="component" value="Unassembled WGS sequence"/>
</dbReference>
<dbReference type="PANTHER" id="PTHR34051:SF2">
    <property type="entry name" value="PROTEIN LPA3"/>
    <property type="match status" value="1"/>
</dbReference>
<comment type="caution">
    <text evidence="4">The sequence shown here is derived from an EMBL/GenBank/DDBJ whole genome shotgun (WGS) entry which is preliminary data.</text>
</comment>
<feature type="signal peptide" evidence="1">
    <location>
        <begin position="1"/>
        <end position="26"/>
    </location>
</feature>
<evidence type="ECO:0000313" key="3">
    <source>
        <dbReference type="EMBL" id="CAH0370224.1"/>
    </source>
</evidence>
<feature type="domain" description="DUF1995" evidence="2">
    <location>
        <begin position="45"/>
        <end position="294"/>
    </location>
</feature>
<feature type="chain" id="PRO_5035645175" description="DUF1995 domain-containing protein" evidence="1">
    <location>
        <begin position="27"/>
        <end position="306"/>
    </location>
</feature>
<keyword evidence="5" id="KW-1185">Reference proteome</keyword>
<dbReference type="InterPro" id="IPR044687">
    <property type="entry name" value="LPA3"/>
</dbReference>
<evidence type="ECO:0000259" key="2">
    <source>
        <dbReference type="Pfam" id="PF09353"/>
    </source>
</evidence>
<dbReference type="InterPro" id="IPR018962">
    <property type="entry name" value="DUF1995"/>
</dbReference>
<sequence>MRSHHATLLVIAAAAALTPLPPGINAYEVAAGTRNRPAEALAPVALRAIAAAREANVKLGEIEFPALLGEKTAFDDVDNVQILNWNRDWCMASMQPLAGELDGELWLAFPDRKELELAREEWPGAAYAKATLTTLEDAAEVLSGSSDQAWGAAFARAAEGLLGTSNLGAKPETTTAPAPQVVVAVQPGDGGPLEDWLNLERCQPSDGLLVSVNGAFDKLRGGFYPRPLFPKLAECVDRFVVDAEALVVLKNVADKGRAGWLFRVYPEPWQLFAQGKEASLLLETYTTRPAYNDCVATLLKAGPVVA</sequence>
<proteinExistence type="predicted"/>
<dbReference type="OrthoDB" id="199922at2759"/>
<dbReference type="Pfam" id="PF09353">
    <property type="entry name" value="DUF1995"/>
    <property type="match status" value="1"/>
</dbReference>